<feature type="transmembrane region" description="Helical" evidence="1">
    <location>
        <begin position="68"/>
        <end position="93"/>
    </location>
</feature>
<keyword evidence="3" id="KW-1185">Reference proteome</keyword>
<evidence type="ECO:0000256" key="1">
    <source>
        <dbReference type="SAM" id="Phobius"/>
    </source>
</evidence>
<feature type="transmembrane region" description="Helical" evidence="1">
    <location>
        <begin position="114"/>
        <end position="135"/>
    </location>
</feature>
<evidence type="ECO:0000313" key="3">
    <source>
        <dbReference type="Proteomes" id="UP000800036"/>
    </source>
</evidence>
<evidence type="ECO:0000313" key="2">
    <source>
        <dbReference type="EMBL" id="KAF1971785.1"/>
    </source>
</evidence>
<accession>A0A6A5V3U8</accession>
<protein>
    <submittedName>
        <fullName evidence="2">Uncharacterized protein</fullName>
    </submittedName>
</protein>
<sequence length="286" mass="31745">MKPSKQQSYNGSIPILPRFHHVEFLDDVWRGTTASFAPSLLGYDAVSSWQMFSFLNDMGPVGNVWRLAFIPTVFVFAGQFLGLGSVAPLFYFLNFTFGPSTTDLARSVARRKLVPEYCAALLPIMLLLHTSEVFAAYMAPDLLTRHYWTWVWQMTPLYLGIANFDLSKLLRILPLKAGRIASPQALLGVMSLISSAVWLYTVVSCKYSLATVFLPDAAVQEEFAPHMRRALQFDEICIFASSFMWVAFLFFDLRKAGLLGKDWMVLAVGFPAASVVVGPGAAFAAG</sequence>
<organism evidence="2 3">
    <name type="scientific">Bimuria novae-zelandiae CBS 107.79</name>
    <dbReference type="NCBI Taxonomy" id="1447943"/>
    <lineage>
        <taxon>Eukaryota</taxon>
        <taxon>Fungi</taxon>
        <taxon>Dikarya</taxon>
        <taxon>Ascomycota</taxon>
        <taxon>Pezizomycotina</taxon>
        <taxon>Dothideomycetes</taxon>
        <taxon>Pleosporomycetidae</taxon>
        <taxon>Pleosporales</taxon>
        <taxon>Massarineae</taxon>
        <taxon>Didymosphaeriaceae</taxon>
        <taxon>Bimuria</taxon>
    </lineage>
</organism>
<keyword evidence="1" id="KW-0472">Membrane</keyword>
<reference evidence="2" key="1">
    <citation type="journal article" date="2020" name="Stud. Mycol.">
        <title>101 Dothideomycetes genomes: a test case for predicting lifestyles and emergence of pathogens.</title>
        <authorList>
            <person name="Haridas S."/>
            <person name="Albert R."/>
            <person name="Binder M."/>
            <person name="Bloem J."/>
            <person name="Labutti K."/>
            <person name="Salamov A."/>
            <person name="Andreopoulos B."/>
            <person name="Baker S."/>
            <person name="Barry K."/>
            <person name="Bills G."/>
            <person name="Bluhm B."/>
            <person name="Cannon C."/>
            <person name="Castanera R."/>
            <person name="Culley D."/>
            <person name="Daum C."/>
            <person name="Ezra D."/>
            <person name="Gonzalez J."/>
            <person name="Henrissat B."/>
            <person name="Kuo A."/>
            <person name="Liang C."/>
            <person name="Lipzen A."/>
            <person name="Lutzoni F."/>
            <person name="Magnuson J."/>
            <person name="Mondo S."/>
            <person name="Nolan M."/>
            <person name="Ohm R."/>
            <person name="Pangilinan J."/>
            <person name="Park H.-J."/>
            <person name="Ramirez L."/>
            <person name="Alfaro M."/>
            <person name="Sun H."/>
            <person name="Tritt A."/>
            <person name="Yoshinaga Y."/>
            <person name="Zwiers L.-H."/>
            <person name="Turgeon B."/>
            <person name="Goodwin S."/>
            <person name="Spatafora J."/>
            <person name="Crous P."/>
            <person name="Grigoriev I."/>
        </authorList>
    </citation>
    <scope>NUCLEOTIDE SEQUENCE</scope>
    <source>
        <strain evidence="2">CBS 107.79</strain>
    </source>
</reference>
<keyword evidence="1" id="KW-1133">Transmembrane helix</keyword>
<feature type="transmembrane region" description="Helical" evidence="1">
    <location>
        <begin position="185"/>
        <end position="210"/>
    </location>
</feature>
<dbReference type="EMBL" id="ML976691">
    <property type="protein sequence ID" value="KAF1971785.1"/>
    <property type="molecule type" value="Genomic_DNA"/>
</dbReference>
<feature type="transmembrane region" description="Helical" evidence="1">
    <location>
        <begin position="230"/>
        <end position="251"/>
    </location>
</feature>
<dbReference type="AlphaFoldDB" id="A0A6A5V3U8"/>
<proteinExistence type="predicted"/>
<gene>
    <name evidence="2" type="ORF">BU23DRAFT_590410</name>
</gene>
<feature type="transmembrane region" description="Helical" evidence="1">
    <location>
        <begin position="263"/>
        <end position="285"/>
    </location>
</feature>
<name>A0A6A5V3U8_9PLEO</name>
<dbReference type="OrthoDB" id="2431938at2759"/>
<keyword evidence="1" id="KW-0812">Transmembrane</keyword>
<dbReference type="Proteomes" id="UP000800036">
    <property type="component" value="Unassembled WGS sequence"/>
</dbReference>